<reference evidence="1 2" key="1">
    <citation type="submission" date="2017-12" db="EMBL/GenBank/DDBJ databases">
        <authorList>
            <person name="Pombert J.-F."/>
            <person name="Haag K.L."/>
            <person name="Ebert D."/>
        </authorList>
    </citation>
    <scope>NUCLEOTIDE SEQUENCE [LARGE SCALE GENOMIC DNA]</scope>
    <source>
        <strain evidence="1">IL-G-3</strain>
    </source>
</reference>
<accession>A0A4Q9LXS3</accession>
<protein>
    <submittedName>
        <fullName evidence="1">Uncharacterized protein</fullName>
    </submittedName>
</protein>
<keyword evidence="2" id="KW-1185">Reference proteome</keyword>
<organism evidence="1 2">
    <name type="scientific">Hamiltosporidium tvaerminnensis</name>
    <dbReference type="NCBI Taxonomy" id="1176355"/>
    <lineage>
        <taxon>Eukaryota</taxon>
        <taxon>Fungi</taxon>
        <taxon>Fungi incertae sedis</taxon>
        <taxon>Microsporidia</taxon>
        <taxon>Dubosqiidae</taxon>
        <taxon>Hamiltosporidium</taxon>
    </lineage>
</organism>
<dbReference type="AlphaFoldDB" id="A0A4Q9LXS3"/>
<sequence length="258" mass="30120">MYANIYKLTKKCVTQVVQLERSFIIIVVYIVWIHSAESLREIHKGTKKTDAESHATYHLLFIDDLNLLEVKKFMNNIRLEINKENRGIPTSKSFEELDNAVRAVLVKNKIHLLPGCKERLQSVEFKNDHMFLQLLDSVTKKKLEEAQHANLYNEIKNRKLHSKLFSDINNELVSVSGSSRWLKKGNIKPRDEADRNVFWGAEGMSQHCKQSKKTVEHLATRLVRCIHLLLLNKYKFKSSKRIRSHSVQEILNKKFAEI</sequence>
<evidence type="ECO:0000313" key="2">
    <source>
        <dbReference type="Proteomes" id="UP000292282"/>
    </source>
</evidence>
<name>A0A4Q9LXS3_9MICR</name>
<dbReference type="Proteomes" id="UP000292282">
    <property type="component" value="Unassembled WGS sequence"/>
</dbReference>
<evidence type="ECO:0000313" key="1">
    <source>
        <dbReference type="EMBL" id="TBU12510.1"/>
    </source>
</evidence>
<proteinExistence type="predicted"/>
<dbReference type="EMBL" id="PITK01000727">
    <property type="protein sequence ID" value="TBU12510.1"/>
    <property type="molecule type" value="Genomic_DNA"/>
</dbReference>
<comment type="caution">
    <text evidence="1">The sequence shown here is derived from an EMBL/GenBank/DDBJ whole genome shotgun (WGS) entry which is preliminary data.</text>
</comment>
<dbReference type="VEuPathDB" id="MicrosporidiaDB:CWI38_0727p0010"/>
<gene>
    <name evidence="1" type="ORF">CWI38_0727p0010</name>
</gene>